<feature type="transmembrane region" description="Helical" evidence="15">
    <location>
        <begin position="32"/>
        <end position="52"/>
    </location>
</feature>
<dbReference type="FunFam" id="3.30.40.10:FF:000461">
    <property type="entry name" value="RING-H2 finger protein ATL66"/>
    <property type="match status" value="1"/>
</dbReference>
<dbReference type="PANTHER" id="PTHR46913">
    <property type="entry name" value="RING-H2 FINGER PROTEIN ATL16"/>
    <property type="match status" value="1"/>
</dbReference>
<dbReference type="PANTHER" id="PTHR46913:SF1">
    <property type="entry name" value="RING-H2 FINGER PROTEIN ATL16"/>
    <property type="match status" value="1"/>
</dbReference>
<evidence type="ECO:0000256" key="14">
    <source>
        <dbReference type="PROSITE-ProRule" id="PRU00175"/>
    </source>
</evidence>
<evidence type="ECO:0000259" key="16">
    <source>
        <dbReference type="PROSITE" id="PS50089"/>
    </source>
</evidence>
<dbReference type="GO" id="GO:0008270">
    <property type="term" value="F:zinc ion binding"/>
    <property type="evidence" value="ECO:0007669"/>
    <property type="project" value="UniProtKB-KW"/>
</dbReference>
<comment type="subcellular location">
    <subcellularLocation>
        <location evidence="2">Membrane</location>
        <topology evidence="2">Single-pass membrane protein</topology>
    </subcellularLocation>
</comment>
<keyword evidence="8 14" id="KW-0863">Zinc-finger</keyword>
<comment type="catalytic activity">
    <reaction evidence="1">
        <text>S-ubiquitinyl-[E2 ubiquitin-conjugating enzyme]-L-cysteine + [acceptor protein]-L-lysine = [E2 ubiquitin-conjugating enzyme]-L-cysteine + N(6)-ubiquitinyl-[acceptor protein]-L-lysine.</text>
        <dbReference type="EC" id="2.3.2.27"/>
    </reaction>
</comment>
<reference evidence="17 18" key="1">
    <citation type="submission" date="2024-01" db="EMBL/GenBank/DDBJ databases">
        <title>The genomes of 5 underutilized Papilionoideae crops provide insights into root nodulation and disease resistanc.</title>
        <authorList>
            <person name="Jiang F."/>
        </authorList>
    </citation>
    <scope>NUCLEOTIDE SEQUENCE [LARGE SCALE GENOMIC DNA]</scope>
    <source>
        <strain evidence="17">DUOXIRENSHENG_FW03</strain>
        <tissue evidence="17">Leaves</tissue>
    </source>
</reference>
<evidence type="ECO:0000313" key="17">
    <source>
        <dbReference type="EMBL" id="KAK7385777.1"/>
    </source>
</evidence>
<keyword evidence="5" id="KW-0808">Transferase</keyword>
<dbReference type="GO" id="GO:0061630">
    <property type="term" value="F:ubiquitin protein ligase activity"/>
    <property type="evidence" value="ECO:0007669"/>
    <property type="project" value="UniProtKB-EC"/>
</dbReference>
<keyword evidence="18" id="KW-1185">Reference proteome</keyword>
<evidence type="ECO:0000256" key="2">
    <source>
        <dbReference type="ARBA" id="ARBA00004167"/>
    </source>
</evidence>
<evidence type="ECO:0000313" key="18">
    <source>
        <dbReference type="Proteomes" id="UP001386955"/>
    </source>
</evidence>
<evidence type="ECO:0000256" key="15">
    <source>
        <dbReference type="SAM" id="Phobius"/>
    </source>
</evidence>
<organism evidence="17 18">
    <name type="scientific">Psophocarpus tetragonolobus</name>
    <name type="common">Winged bean</name>
    <name type="synonym">Dolichos tetragonolobus</name>
    <dbReference type="NCBI Taxonomy" id="3891"/>
    <lineage>
        <taxon>Eukaryota</taxon>
        <taxon>Viridiplantae</taxon>
        <taxon>Streptophyta</taxon>
        <taxon>Embryophyta</taxon>
        <taxon>Tracheophyta</taxon>
        <taxon>Spermatophyta</taxon>
        <taxon>Magnoliopsida</taxon>
        <taxon>eudicotyledons</taxon>
        <taxon>Gunneridae</taxon>
        <taxon>Pentapetalae</taxon>
        <taxon>rosids</taxon>
        <taxon>fabids</taxon>
        <taxon>Fabales</taxon>
        <taxon>Fabaceae</taxon>
        <taxon>Papilionoideae</taxon>
        <taxon>50 kb inversion clade</taxon>
        <taxon>NPAAA clade</taxon>
        <taxon>indigoferoid/millettioid clade</taxon>
        <taxon>Phaseoleae</taxon>
        <taxon>Psophocarpus</taxon>
    </lineage>
</organism>
<dbReference type="Proteomes" id="UP001386955">
    <property type="component" value="Unassembled WGS sequence"/>
</dbReference>
<keyword evidence="11 15" id="KW-1133">Transmembrane helix</keyword>
<dbReference type="GO" id="GO:0016020">
    <property type="term" value="C:membrane"/>
    <property type="evidence" value="ECO:0007669"/>
    <property type="project" value="UniProtKB-SubCell"/>
</dbReference>
<dbReference type="Pfam" id="PF13639">
    <property type="entry name" value="zf-RING_2"/>
    <property type="match status" value="1"/>
</dbReference>
<dbReference type="CDD" id="cd16461">
    <property type="entry name" value="RING-H2_EL5-like"/>
    <property type="match status" value="1"/>
</dbReference>
<name>A0AAN9RYY2_PSOTE</name>
<evidence type="ECO:0000256" key="4">
    <source>
        <dbReference type="ARBA" id="ARBA00012483"/>
    </source>
</evidence>
<evidence type="ECO:0000256" key="1">
    <source>
        <dbReference type="ARBA" id="ARBA00000900"/>
    </source>
</evidence>
<evidence type="ECO:0000256" key="5">
    <source>
        <dbReference type="ARBA" id="ARBA00022679"/>
    </source>
</evidence>
<gene>
    <name evidence="17" type="ORF">VNO78_31632</name>
</gene>
<accession>A0AAN9RYY2</accession>
<dbReference type="SMART" id="SM00184">
    <property type="entry name" value="RING"/>
    <property type="match status" value="1"/>
</dbReference>
<dbReference type="EMBL" id="JAYMYS010000008">
    <property type="protein sequence ID" value="KAK7385777.1"/>
    <property type="molecule type" value="Genomic_DNA"/>
</dbReference>
<keyword evidence="7" id="KW-0479">Metal-binding</keyword>
<dbReference type="PROSITE" id="PS50089">
    <property type="entry name" value="ZF_RING_2"/>
    <property type="match status" value="1"/>
</dbReference>
<dbReference type="InterPro" id="IPR044600">
    <property type="entry name" value="ATL1/ATL16-like"/>
</dbReference>
<keyword evidence="9" id="KW-0833">Ubl conjugation pathway</keyword>
<dbReference type="GO" id="GO:0016567">
    <property type="term" value="P:protein ubiquitination"/>
    <property type="evidence" value="ECO:0007669"/>
    <property type="project" value="InterPro"/>
</dbReference>
<evidence type="ECO:0000256" key="7">
    <source>
        <dbReference type="ARBA" id="ARBA00022723"/>
    </source>
</evidence>
<dbReference type="InterPro" id="IPR001841">
    <property type="entry name" value="Znf_RING"/>
</dbReference>
<keyword evidence="12 15" id="KW-0472">Membrane</keyword>
<protein>
    <recommendedName>
        <fullName evidence="4">RING-type E3 ubiquitin transferase</fullName>
        <ecNumber evidence="4">2.3.2.27</ecNumber>
    </recommendedName>
</protein>
<keyword evidence="10" id="KW-0862">Zinc</keyword>
<evidence type="ECO:0000256" key="6">
    <source>
        <dbReference type="ARBA" id="ARBA00022692"/>
    </source>
</evidence>
<evidence type="ECO:0000256" key="11">
    <source>
        <dbReference type="ARBA" id="ARBA00022989"/>
    </source>
</evidence>
<dbReference type="EC" id="2.3.2.27" evidence="4"/>
<evidence type="ECO:0000256" key="13">
    <source>
        <dbReference type="ARBA" id="ARBA00024209"/>
    </source>
</evidence>
<dbReference type="InterPro" id="IPR013083">
    <property type="entry name" value="Znf_RING/FYVE/PHD"/>
</dbReference>
<feature type="domain" description="RING-type" evidence="16">
    <location>
        <begin position="112"/>
        <end position="154"/>
    </location>
</feature>
<evidence type="ECO:0000256" key="3">
    <source>
        <dbReference type="ARBA" id="ARBA00004906"/>
    </source>
</evidence>
<dbReference type="SUPFAM" id="SSF57850">
    <property type="entry name" value="RING/U-box"/>
    <property type="match status" value="1"/>
</dbReference>
<evidence type="ECO:0000256" key="12">
    <source>
        <dbReference type="ARBA" id="ARBA00023136"/>
    </source>
</evidence>
<evidence type="ECO:0000256" key="9">
    <source>
        <dbReference type="ARBA" id="ARBA00022786"/>
    </source>
</evidence>
<evidence type="ECO:0000256" key="8">
    <source>
        <dbReference type="ARBA" id="ARBA00022771"/>
    </source>
</evidence>
<dbReference type="AlphaFoldDB" id="A0AAN9RYY2"/>
<evidence type="ECO:0000256" key="10">
    <source>
        <dbReference type="ARBA" id="ARBA00022833"/>
    </source>
</evidence>
<comment type="similarity">
    <text evidence="13">Belongs to the RING-type zinc finger family. ATL subfamily.</text>
</comment>
<sequence length="179" mass="20159">MSIRNSETLNSVNWRYDTELDDETLQIRGRKLFFIIVLFSIVLLFTALFVFARRICRQHGLVPSPLQPRHAPPLSPLLQQEGGLDAAAIKRLPIILHQGPPSRSRAAEETECCICLGTFIDGEKLKVLPGCDHSFHCECVDKWLANHSNCPLCRASLKLDSSFPRILIQSPPVRTTLPF</sequence>
<keyword evidence="6 15" id="KW-0812">Transmembrane</keyword>
<dbReference type="Gene3D" id="3.30.40.10">
    <property type="entry name" value="Zinc/RING finger domain, C3HC4 (zinc finger)"/>
    <property type="match status" value="1"/>
</dbReference>
<comment type="caution">
    <text evidence="17">The sequence shown here is derived from an EMBL/GenBank/DDBJ whole genome shotgun (WGS) entry which is preliminary data.</text>
</comment>
<comment type="pathway">
    <text evidence="3">Protein modification; protein ubiquitination.</text>
</comment>
<proteinExistence type="inferred from homology"/>